<name>A0A4D7JMM0_9BACT</name>
<dbReference type="RefSeq" id="WP_137091701.1">
    <property type="nucleotide sequence ID" value="NZ_CP028923.1"/>
</dbReference>
<dbReference type="KEGG" id="fpf:DCC35_15825"/>
<gene>
    <name evidence="1" type="ORF">DCC35_15825</name>
</gene>
<dbReference type="OrthoDB" id="9972249at2"/>
<protein>
    <recommendedName>
        <fullName evidence="3">Lipoprotein</fullName>
    </recommendedName>
</protein>
<keyword evidence="2" id="KW-1185">Reference proteome</keyword>
<dbReference type="PROSITE" id="PS51257">
    <property type="entry name" value="PROKAR_LIPOPROTEIN"/>
    <property type="match status" value="1"/>
</dbReference>
<organism evidence="1 2">
    <name type="scientific">Mangrovivirga cuniculi</name>
    <dbReference type="NCBI Taxonomy" id="2715131"/>
    <lineage>
        <taxon>Bacteria</taxon>
        <taxon>Pseudomonadati</taxon>
        <taxon>Bacteroidota</taxon>
        <taxon>Cytophagia</taxon>
        <taxon>Cytophagales</taxon>
        <taxon>Mangrovivirgaceae</taxon>
        <taxon>Mangrovivirga</taxon>
    </lineage>
</organism>
<dbReference type="EMBL" id="CP028923">
    <property type="protein sequence ID" value="QCK16103.1"/>
    <property type="molecule type" value="Genomic_DNA"/>
</dbReference>
<reference evidence="1 2" key="1">
    <citation type="submission" date="2018-04" db="EMBL/GenBank/DDBJ databases">
        <title>Complete genome uncultured novel isolate.</title>
        <authorList>
            <person name="Merlino G."/>
        </authorList>
    </citation>
    <scope>NUCLEOTIDE SEQUENCE [LARGE SCALE GENOMIC DNA]</scope>
    <source>
        <strain evidence="2">R1DC9</strain>
    </source>
</reference>
<dbReference type="Proteomes" id="UP000298616">
    <property type="component" value="Chromosome"/>
</dbReference>
<sequence length="159" mass="17703">MTKLIVPILFILSTFYSIGCSCSDKIKNDFISNVKNFDAVIIGKFIRDSNSNKGKILISDVLKGTIDQSSIKIYEGGIDCTEIFVESDNTIIVGLNIKESNNGNEYYAPSCITSVLRLDNGLISSEVDGYNIHILNPKITPFKTILDVDKFEKKVNKRL</sequence>
<accession>A0A4D7JMM0</accession>
<evidence type="ECO:0008006" key="3">
    <source>
        <dbReference type="Google" id="ProtNLM"/>
    </source>
</evidence>
<evidence type="ECO:0000313" key="1">
    <source>
        <dbReference type="EMBL" id="QCK16103.1"/>
    </source>
</evidence>
<proteinExistence type="predicted"/>
<evidence type="ECO:0000313" key="2">
    <source>
        <dbReference type="Proteomes" id="UP000298616"/>
    </source>
</evidence>
<dbReference type="AlphaFoldDB" id="A0A4D7JMM0"/>